<feature type="transmembrane region" description="Helical" evidence="1">
    <location>
        <begin position="84"/>
        <end position="103"/>
    </location>
</feature>
<protein>
    <submittedName>
        <fullName evidence="2">Uncharacterized protein</fullName>
    </submittedName>
</protein>
<feature type="transmembrane region" description="Helical" evidence="1">
    <location>
        <begin position="12"/>
        <end position="31"/>
    </location>
</feature>
<reference evidence="2" key="1">
    <citation type="submission" date="2020-10" db="EMBL/GenBank/DDBJ databases">
        <authorList>
            <person name="Gilroy R."/>
        </authorList>
    </citation>
    <scope>NUCLEOTIDE SEQUENCE</scope>
    <source>
        <strain evidence="2">13766</strain>
    </source>
</reference>
<keyword evidence="1" id="KW-0812">Transmembrane</keyword>
<organism evidence="2 3">
    <name type="scientific">Candidatus Alectryocaccomicrobium excrementavium</name>
    <dbReference type="NCBI Taxonomy" id="2840668"/>
    <lineage>
        <taxon>Bacteria</taxon>
        <taxon>Bacillati</taxon>
        <taxon>Bacillota</taxon>
        <taxon>Clostridia</taxon>
        <taxon>Candidatus Alectryocaccomicrobium</taxon>
    </lineage>
</organism>
<sequence>MGKWIGEMGGFVAVALVAALGVRFFCEMGWLKNRARVRQNARTALCVFFTGLCWMTLGGFYHQFFRANASVWDIAAVWGLNDLEMYFCFAACIAGALFLDGAFRGGWRIVWLPFAFYLYVNPMAALAFCAVSAVVYGTLRGRGFAVPRFSAPWLMPALILLGAFALFACL</sequence>
<gene>
    <name evidence="2" type="ORF">IAA84_08965</name>
</gene>
<proteinExistence type="predicted"/>
<accession>A0A9D1G136</accession>
<comment type="caution">
    <text evidence="2">The sequence shown here is derived from an EMBL/GenBank/DDBJ whole genome shotgun (WGS) entry which is preliminary data.</text>
</comment>
<dbReference type="Proteomes" id="UP000824140">
    <property type="component" value="Unassembled WGS sequence"/>
</dbReference>
<feature type="transmembrane region" description="Helical" evidence="1">
    <location>
        <begin position="43"/>
        <end position="64"/>
    </location>
</feature>
<evidence type="ECO:0000313" key="2">
    <source>
        <dbReference type="EMBL" id="HIS93129.1"/>
    </source>
</evidence>
<name>A0A9D1G136_9FIRM</name>
<keyword evidence="1" id="KW-0472">Membrane</keyword>
<keyword evidence="1" id="KW-1133">Transmembrane helix</keyword>
<feature type="transmembrane region" description="Helical" evidence="1">
    <location>
        <begin position="151"/>
        <end position="169"/>
    </location>
</feature>
<dbReference type="AlphaFoldDB" id="A0A9D1G136"/>
<evidence type="ECO:0000313" key="3">
    <source>
        <dbReference type="Proteomes" id="UP000824140"/>
    </source>
</evidence>
<reference evidence="2" key="2">
    <citation type="journal article" date="2021" name="PeerJ">
        <title>Extensive microbial diversity within the chicken gut microbiome revealed by metagenomics and culture.</title>
        <authorList>
            <person name="Gilroy R."/>
            <person name="Ravi A."/>
            <person name="Getino M."/>
            <person name="Pursley I."/>
            <person name="Horton D.L."/>
            <person name="Alikhan N.F."/>
            <person name="Baker D."/>
            <person name="Gharbi K."/>
            <person name="Hall N."/>
            <person name="Watson M."/>
            <person name="Adriaenssens E.M."/>
            <person name="Foster-Nyarko E."/>
            <person name="Jarju S."/>
            <person name="Secka A."/>
            <person name="Antonio M."/>
            <person name="Oren A."/>
            <person name="Chaudhuri R.R."/>
            <person name="La Ragione R."/>
            <person name="Hildebrand F."/>
            <person name="Pallen M.J."/>
        </authorList>
    </citation>
    <scope>NUCLEOTIDE SEQUENCE</scope>
    <source>
        <strain evidence="2">13766</strain>
    </source>
</reference>
<dbReference type="EMBL" id="DVJN01000179">
    <property type="protein sequence ID" value="HIS93129.1"/>
    <property type="molecule type" value="Genomic_DNA"/>
</dbReference>
<evidence type="ECO:0000256" key="1">
    <source>
        <dbReference type="SAM" id="Phobius"/>
    </source>
</evidence>
<feature type="transmembrane region" description="Helical" evidence="1">
    <location>
        <begin position="115"/>
        <end position="139"/>
    </location>
</feature>